<evidence type="ECO:0000256" key="6">
    <source>
        <dbReference type="ARBA" id="ARBA00022927"/>
    </source>
</evidence>
<keyword evidence="4" id="KW-0812">Transmembrane</keyword>
<dbReference type="AlphaFoldDB" id="A0A9P7VQS0"/>
<evidence type="ECO:0000256" key="8">
    <source>
        <dbReference type="ARBA" id="ARBA00023128"/>
    </source>
</evidence>
<name>A0A9P7VQS0_9AGAR</name>
<keyword evidence="9" id="KW-0472">Membrane</keyword>
<evidence type="ECO:0000256" key="4">
    <source>
        <dbReference type="ARBA" id="ARBA00022692"/>
    </source>
</evidence>
<dbReference type="EMBL" id="MU250537">
    <property type="protein sequence ID" value="KAG7445179.1"/>
    <property type="molecule type" value="Genomic_DNA"/>
</dbReference>
<evidence type="ECO:0000256" key="5">
    <source>
        <dbReference type="ARBA" id="ARBA00022787"/>
    </source>
</evidence>
<protein>
    <recommendedName>
        <fullName evidence="12">Tom7-domain-containing protein</fullName>
    </recommendedName>
</protein>
<dbReference type="RefSeq" id="XP_043038679.1">
    <property type="nucleotide sequence ID" value="XM_043179954.1"/>
</dbReference>
<dbReference type="GeneID" id="66102250"/>
<comment type="subcellular location">
    <subcellularLocation>
        <location evidence="1">Mitochondrion outer membrane</location>
        <topology evidence="1">Single-pass membrane protein</topology>
    </subcellularLocation>
</comment>
<sequence length="104" mass="11897">MPSEDTKETIAKVVELGRAVLHYGWIPLIIYVGFTRSNPQPSLIKFVSLFSEERAFLTVLQTDQPAGVILQTRPLYIIFVAINPIYIYHSSMRGKVVWNPYEGR</sequence>
<reference evidence="10" key="1">
    <citation type="submission" date="2020-11" db="EMBL/GenBank/DDBJ databases">
        <title>Adaptations for nitrogen fixation in a non-lichenized fungal sporocarp promotes dispersal by wood-feeding termites.</title>
        <authorList>
            <consortium name="DOE Joint Genome Institute"/>
            <person name="Koch R.A."/>
            <person name="Yoon G."/>
            <person name="Arayal U."/>
            <person name="Lail K."/>
            <person name="Amirebrahimi M."/>
            <person name="Labutti K."/>
            <person name="Lipzen A."/>
            <person name="Riley R."/>
            <person name="Barry K."/>
            <person name="Henrissat B."/>
            <person name="Grigoriev I.V."/>
            <person name="Herr J.R."/>
            <person name="Aime M.C."/>
        </authorList>
    </citation>
    <scope>NUCLEOTIDE SEQUENCE</scope>
    <source>
        <strain evidence="10">MCA 3950</strain>
    </source>
</reference>
<evidence type="ECO:0008006" key="12">
    <source>
        <dbReference type="Google" id="ProtNLM"/>
    </source>
</evidence>
<comment type="similarity">
    <text evidence="2">Belongs to the Tom7 family.</text>
</comment>
<dbReference type="GO" id="GO:0030150">
    <property type="term" value="P:protein import into mitochondrial matrix"/>
    <property type="evidence" value="ECO:0007669"/>
    <property type="project" value="InterPro"/>
</dbReference>
<dbReference type="Pfam" id="PF08038">
    <property type="entry name" value="Tom7"/>
    <property type="match status" value="1"/>
</dbReference>
<dbReference type="OrthoDB" id="284357at2759"/>
<organism evidence="10 11">
    <name type="scientific">Guyanagaster necrorhizus</name>
    <dbReference type="NCBI Taxonomy" id="856835"/>
    <lineage>
        <taxon>Eukaryota</taxon>
        <taxon>Fungi</taxon>
        <taxon>Dikarya</taxon>
        <taxon>Basidiomycota</taxon>
        <taxon>Agaricomycotina</taxon>
        <taxon>Agaricomycetes</taxon>
        <taxon>Agaricomycetidae</taxon>
        <taxon>Agaricales</taxon>
        <taxon>Marasmiineae</taxon>
        <taxon>Physalacriaceae</taxon>
        <taxon>Guyanagaster</taxon>
    </lineage>
</organism>
<evidence type="ECO:0000313" key="10">
    <source>
        <dbReference type="EMBL" id="KAG7445179.1"/>
    </source>
</evidence>
<keyword evidence="3" id="KW-0813">Transport</keyword>
<keyword evidence="11" id="KW-1185">Reference proteome</keyword>
<evidence type="ECO:0000256" key="3">
    <source>
        <dbReference type="ARBA" id="ARBA00022448"/>
    </source>
</evidence>
<dbReference type="InterPro" id="IPR012621">
    <property type="entry name" value="Tom7"/>
</dbReference>
<evidence type="ECO:0000256" key="2">
    <source>
        <dbReference type="ARBA" id="ARBA00010917"/>
    </source>
</evidence>
<keyword evidence="7" id="KW-1133">Transmembrane helix</keyword>
<keyword evidence="6" id="KW-0653">Protein transport</keyword>
<gene>
    <name evidence="10" type="ORF">BT62DRAFT_181789</name>
</gene>
<evidence type="ECO:0000256" key="7">
    <source>
        <dbReference type="ARBA" id="ARBA00022989"/>
    </source>
</evidence>
<evidence type="ECO:0000256" key="1">
    <source>
        <dbReference type="ARBA" id="ARBA00004572"/>
    </source>
</evidence>
<evidence type="ECO:0000313" key="11">
    <source>
        <dbReference type="Proteomes" id="UP000812287"/>
    </source>
</evidence>
<keyword evidence="8" id="KW-0496">Mitochondrion</keyword>
<dbReference type="Proteomes" id="UP000812287">
    <property type="component" value="Unassembled WGS sequence"/>
</dbReference>
<keyword evidence="5" id="KW-1000">Mitochondrion outer membrane</keyword>
<accession>A0A9P7VQS0</accession>
<dbReference type="GO" id="GO:0005742">
    <property type="term" value="C:mitochondrial outer membrane translocase complex"/>
    <property type="evidence" value="ECO:0007669"/>
    <property type="project" value="InterPro"/>
</dbReference>
<proteinExistence type="inferred from homology"/>
<comment type="caution">
    <text evidence="10">The sequence shown here is derived from an EMBL/GenBank/DDBJ whole genome shotgun (WGS) entry which is preliminary data.</text>
</comment>
<evidence type="ECO:0000256" key="9">
    <source>
        <dbReference type="ARBA" id="ARBA00023136"/>
    </source>
</evidence>